<proteinExistence type="predicted"/>
<dbReference type="Pfam" id="PF14559">
    <property type="entry name" value="TPR_19"/>
    <property type="match status" value="1"/>
</dbReference>
<organism evidence="3 4">
    <name type="scientific">Paraburkholderia acidisoli</name>
    <dbReference type="NCBI Taxonomy" id="2571748"/>
    <lineage>
        <taxon>Bacteria</taxon>
        <taxon>Pseudomonadati</taxon>
        <taxon>Pseudomonadota</taxon>
        <taxon>Betaproteobacteria</taxon>
        <taxon>Burkholderiales</taxon>
        <taxon>Burkholderiaceae</taxon>
        <taxon>Paraburkholderia</taxon>
    </lineage>
</organism>
<feature type="domain" description="Bacteriophage N4 adsorption protein A C-terminal" evidence="2">
    <location>
        <begin position="673"/>
        <end position="842"/>
    </location>
</feature>
<keyword evidence="4" id="KW-1185">Reference proteome</keyword>
<dbReference type="SUPFAM" id="SSF48452">
    <property type="entry name" value="TPR-like"/>
    <property type="match status" value="2"/>
</dbReference>
<name>A0A7Z2GP68_9BURK</name>
<dbReference type="Proteomes" id="UP000433577">
    <property type="component" value="Chromosome 3"/>
</dbReference>
<dbReference type="AlphaFoldDB" id="A0A7Z2GP68"/>
<keyword evidence="1" id="KW-0732">Signal</keyword>
<evidence type="ECO:0000259" key="2">
    <source>
        <dbReference type="Pfam" id="PF13283"/>
    </source>
</evidence>
<feature type="chain" id="PRO_5030649371" evidence="1">
    <location>
        <begin position="47"/>
        <end position="847"/>
    </location>
</feature>
<feature type="signal peptide" evidence="1">
    <location>
        <begin position="1"/>
        <end position="46"/>
    </location>
</feature>
<accession>A0A7Z2GP68</accession>
<evidence type="ECO:0000256" key="1">
    <source>
        <dbReference type="SAM" id="SignalP"/>
    </source>
</evidence>
<gene>
    <name evidence="3" type="ORF">FAZ98_26850</name>
</gene>
<evidence type="ECO:0000313" key="3">
    <source>
        <dbReference type="EMBL" id="QGZ65385.1"/>
    </source>
</evidence>
<dbReference type="RefSeq" id="WP_158955767.1">
    <property type="nucleotide sequence ID" value="NZ_CP046915.1"/>
</dbReference>
<dbReference type="InterPro" id="IPR025137">
    <property type="entry name" value="NfrA_C"/>
</dbReference>
<protein>
    <submittedName>
        <fullName evidence="3">Bacteriophage N4 adsorption protein A</fullName>
    </submittedName>
</protein>
<reference evidence="3 4" key="1">
    <citation type="submission" date="2019-12" db="EMBL/GenBank/DDBJ databases">
        <title>Paraburkholderia acidiphila 7Q-K02 sp. nov and Paraburkholderia acidisoli DHF22 sp. nov., two strains isolated from forest soil.</title>
        <authorList>
            <person name="Gao Z."/>
            <person name="Qiu L."/>
        </authorList>
    </citation>
    <scope>NUCLEOTIDE SEQUENCE [LARGE SCALE GENOMIC DNA]</scope>
    <source>
        <strain evidence="3 4">DHF22</strain>
    </source>
</reference>
<sequence>MKRAIPKALPTPRSAPFLSPHALPRHAAVASLLAALLALHAPQARADHALPLPLAGAPYRVAREAYAAYDAHRYADSAALASEAIRQRPDVIELRMLLANALAADGHLDAAERSLSDAIDTLGPDRQLTARRAQIASVAAGGGGATDVPGPAGVAARAAYDAYSHKDYDAAIAEARRAIELAPEVERLRYLLIDALYADHRDEDAWAAIQDADAQFGAQDALRTRSEYVGARLAPVASNAAFSAREHGDLATAQTLAEKAVAYAPDRDAYRLQLLDVLFARGDYAGAEQAASDAIAANRNDVMAWTLRGYARAAQHEPAADSDFAQVLALTSANDTDTEASSDATKRTARDDRVARVIVADVRLAEHRPQDALDVLAPLQTQQDDTDAVIALRRKRAQRMLAANPANPANEMQATATAPLSAQTQPVFDCRADQYGASCDLYAADPAFADVRGARAATARGDHAAAVKAMRAAVAAVPDDPTLQLALIDALVANGNTRAARAAAREALASGAADGMAPLQTAYLAQRAGDSPRAYAEFARADAQGQLPPAAAGDAGYAALQSHHNAQGATWLEHAIDYGTQPPAGVAPMTDAALSDARHAHADATRNWGFTASVNYRGGGIQSGLASNNPTPGLENNWQAGTEAYWRPFGSLGERMFELYARGYENFGVKGDAPSGVQTLQTAIGARVKPFTSTNAIFAFERILPIGSAVQGDWLGRVAWSDGFGDDLRGGAPSWWTGTVYGEAGHYIQHPSTYATANARIGRTFRLDAISPNLTVFPHLVAGADYDSTIDHSVPVGIGAGVSARWWFRGGPYDAPRSFVDMTVQYRVRVAGDSRARGVFLGATFSY</sequence>
<dbReference type="InterPro" id="IPR011990">
    <property type="entry name" value="TPR-like_helical_dom_sf"/>
</dbReference>
<dbReference type="Pfam" id="PF13283">
    <property type="entry name" value="NfrA_C"/>
    <property type="match status" value="1"/>
</dbReference>
<evidence type="ECO:0000313" key="4">
    <source>
        <dbReference type="Proteomes" id="UP000433577"/>
    </source>
</evidence>
<dbReference type="Gene3D" id="1.25.40.10">
    <property type="entry name" value="Tetratricopeptide repeat domain"/>
    <property type="match status" value="3"/>
</dbReference>
<dbReference type="KEGG" id="pacs:FAZ98_26850"/>
<dbReference type="EMBL" id="CP046915">
    <property type="protein sequence ID" value="QGZ65385.1"/>
    <property type="molecule type" value="Genomic_DNA"/>
</dbReference>
<dbReference type="OrthoDB" id="7399085at2"/>